<feature type="compositionally biased region" description="Acidic residues" evidence="8">
    <location>
        <begin position="67"/>
        <end position="91"/>
    </location>
</feature>
<dbReference type="GO" id="GO:0005730">
    <property type="term" value="C:nucleolus"/>
    <property type="evidence" value="ECO:0007669"/>
    <property type="project" value="UniProtKB-SubCell"/>
</dbReference>
<dbReference type="GO" id="GO:0019843">
    <property type="term" value="F:rRNA binding"/>
    <property type="evidence" value="ECO:0007669"/>
    <property type="project" value="TreeGrafter"/>
</dbReference>
<evidence type="ECO:0000256" key="7">
    <source>
        <dbReference type="PROSITE-ProRule" id="PRU00176"/>
    </source>
</evidence>
<feature type="compositionally biased region" description="Basic and acidic residues" evidence="8">
    <location>
        <begin position="485"/>
        <end position="495"/>
    </location>
</feature>
<dbReference type="GO" id="GO:0000463">
    <property type="term" value="P:maturation of LSU-rRNA from tricistronic rRNA transcript (SSU-rRNA, 5.8S rRNA, LSU-rRNA)"/>
    <property type="evidence" value="ECO:0007669"/>
    <property type="project" value="TreeGrafter"/>
</dbReference>
<feature type="compositionally biased region" description="Polar residues" evidence="8">
    <location>
        <begin position="14"/>
        <end position="33"/>
    </location>
</feature>
<name>Q0D1Y1_ASPTN</name>
<dbReference type="OMA" id="NAYAVYT"/>
<feature type="compositionally biased region" description="Basic residues" evidence="8">
    <location>
        <begin position="496"/>
        <end position="515"/>
    </location>
</feature>
<dbReference type="STRING" id="341663.Q0D1Y1"/>
<feature type="domain" description="RRM" evidence="9">
    <location>
        <begin position="320"/>
        <end position="431"/>
    </location>
</feature>
<feature type="region of interest" description="Disordered" evidence="8">
    <location>
        <begin position="334"/>
        <end position="378"/>
    </location>
</feature>
<dbReference type="Gene3D" id="3.30.70.330">
    <property type="match status" value="2"/>
</dbReference>
<evidence type="ECO:0000256" key="2">
    <source>
        <dbReference type="ARBA" id="ARBA00004604"/>
    </source>
</evidence>
<feature type="region of interest" description="Disordered" evidence="8">
    <location>
        <begin position="432"/>
        <end position="453"/>
    </location>
</feature>
<dbReference type="SUPFAM" id="SSF54928">
    <property type="entry name" value="RNA-binding domain, RBD"/>
    <property type="match status" value="2"/>
</dbReference>
<dbReference type="Proteomes" id="UP000007963">
    <property type="component" value="Unassembled WGS sequence"/>
</dbReference>
<keyword evidence="5 7" id="KW-0694">RNA-binding</keyword>
<dbReference type="InterPro" id="IPR012677">
    <property type="entry name" value="Nucleotide-bd_a/b_plait_sf"/>
</dbReference>
<dbReference type="Pfam" id="PF00076">
    <property type="entry name" value="RRM_1"/>
    <property type="match status" value="1"/>
</dbReference>
<dbReference type="AlphaFoldDB" id="Q0D1Y1"/>
<evidence type="ECO:0000313" key="10">
    <source>
        <dbReference type="EMBL" id="EAU38699.1"/>
    </source>
</evidence>
<evidence type="ECO:0000256" key="4">
    <source>
        <dbReference type="ARBA" id="ARBA00015520"/>
    </source>
</evidence>
<dbReference type="HOGENOM" id="CLU_006468_2_0_1"/>
<dbReference type="InterPro" id="IPR000504">
    <property type="entry name" value="RRM_dom"/>
</dbReference>
<feature type="compositionally biased region" description="Low complexity" evidence="8">
    <location>
        <begin position="46"/>
        <end position="61"/>
    </location>
</feature>
<comment type="similarity">
    <text evidence="3">Belongs to the RRM RBM34 family.</text>
</comment>
<gene>
    <name evidence="10" type="ORF">ATEG_00053</name>
</gene>
<dbReference type="RefSeq" id="XP_001210139.1">
    <property type="nucleotide sequence ID" value="XM_001210139.1"/>
</dbReference>
<proteinExistence type="inferred from homology"/>
<comment type="function">
    <text evidence="1">Involved in pre-25S rRNA processing.</text>
</comment>
<protein>
    <recommendedName>
        <fullName evidence="4">Nucleolar protein 12</fullName>
    </recommendedName>
</protein>
<dbReference type="EMBL" id="CH476594">
    <property type="protein sequence ID" value="EAU38699.1"/>
    <property type="molecule type" value="Genomic_DNA"/>
</dbReference>
<accession>Q0D1Y1</accession>
<evidence type="ECO:0000256" key="1">
    <source>
        <dbReference type="ARBA" id="ARBA00002475"/>
    </source>
</evidence>
<dbReference type="PANTHER" id="PTHR23236:SF25">
    <property type="entry name" value="RNA-BINDING PROTEIN 34"/>
    <property type="match status" value="1"/>
</dbReference>
<dbReference type="VEuPathDB" id="FungiDB:ATEG_00053"/>
<feature type="compositionally biased region" description="Basic and acidic residues" evidence="8">
    <location>
        <begin position="435"/>
        <end position="453"/>
    </location>
</feature>
<feature type="region of interest" description="Disordered" evidence="8">
    <location>
        <begin position="1"/>
        <end position="199"/>
    </location>
</feature>
<evidence type="ECO:0000313" key="11">
    <source>
        <dbReference type="Proteomes" id="UP000007963"/>
    </source>
</evidence>
<dbReference type="GeneID" id="4354809"/>
<keyword evidence="6" id="KW-0539">Nucleus</keyword>
<sequence length="532" mass="58338">MGKKSKSQSQSQSENPPQTGSSLPFLSGKTSVDPTLASLFENSSGPVKAPSIPAVIPAPSKTKPSAEEEEDVEDEELSEIEEELPDEDESMQDAAESPVEAPEKPVEQTEGASRKRKRTTTTDDLEDSYMRRIAKEEQKEEKKRREEKAKRQKVDGEQNAEPTSEQSEEEDDESSEEEVTVPKHETETGDTAANELERSNRTVFLGNVSSEAIKSKSAKKTLLRHLASVLSTLPESTGPHKVESIRFRSTAFASGGKIPKRAAFAKRELLDETTPSTNAYAVYSTIQGARKALSLNGTVVLDRHLRVDSVAHPAKIDNKRCVFVGNLDFVDQEGEMEGEEKKKKKRAPADVEEGLWRTFNAHTGGSKKGDDAKKGSVESVRVVRDRATRVGKGFAYVQFYDENCVEEALLLNGKNFPPMLPRKIRVSRAKKVMKKREDSGAPNKTLREADKTLQGRAGKLFGRAGAAKLKADAKKTISQNSLVFEGHRATEDGSRIRVKTKSRGSKGKPKNRSSKRAAAFRAAGGKKADGGK</sequence>
<dbReference type="eggNOG" id="KOG0118">
    <property type="taxonomic scope" value="Eukaryota"/>
</dbReference>
<organism evidence="10 11">
    <name type="scientific">Aspergillus terreus (strain NIH 2624 / FGSC A1156)</name>
    <dbReference type="NCBI Taxonomy" id="341663"/>
    <lineage>
        <taxon>Eukaryota</taxon>
        <taxon>Fungi</taxon>
        <taxon>Dikarya</taxon>
        <taxon>Ascomycota</taxon>
        <taxon>Pezizomycotina</taxon>
        <taxon>Eurotiomycetes</taxon>
        <taxon>Eurotiomycetidae</taxon>
        <taxon>Eurotiales</taxon>
        <taxon>Aspergillaceae</taxon>
        <taxon>Aspergillus</taxon>
        <taxon>Aspergillus subgen. Circumdati</taxon>
    </lineage>
</organism>
<feature type="compositionally biased region" description="Acidic residues" evidence="8">
    <location>
        <begin position="166"/>
        <end position="179"/>
    </location>
</feature>
<evidence type="ECO:0000256" key="6">
    <source>
        <dbReference type="ARBA" id="ARBA00023242"/>
    </source>
</evidence>
<evidence type="ECO:0000259" key="9">
    <source>
        <dbReference type="PROSITE" id="PS50102"/>
    </source>
</evidence>
<dbReference type="PANTHER" id="PTHR23236">
    <property type="entry name" value="EUKARYOTIC TRANSLATION INITIATION FACTOR 4B/4H"/>
    <property type="match status" value="1"/>
</dbReference>
<evidence type="ECO:0000256" key="8">
    <source>
        <dbReference type="SAM" id="MobiDB-lite"/>
    </source>
</evidence>
<feature type="compositionally biased region" description="Basic and acidic residues" evidence="8">
    <location>
        <begin position="367"/>
        <end position="378"/>
    </location>
</feature>
<feature type="region of interest" description="Disordered" evidence="8">
    <location>
        <begin position="480"/>
        <end position="532"/>
    </location>
</feature>
<dbReference type="InterPro" id="IPR035979">
    <property type="entry name" value="RBD_domain_sf"/>
</dbReference>
<dbReference type="SMART" id="SM00360">
    <property type="entry name" value="RRM"/>
    <property type="match status" value="2"/>
</dbReference>
<evidence type="ECO:0000256" key="3">
    <source>
        <dbReference type="ARBA" id="ARBA00007077"/>
    </source>
</evidence>
<reference evidence="11" key="1">
    <citation type="submission" date="2005-09" db="EMBL/GenBank/DDBJ databases">
        <title>Annotation of the Aspergillus terreus NIH2624 genome.</title>
        <authorList>
            <person name="Birren B.W."/>
            <person name="Lander E.S."/>
            <person name="Galagan J.E."/>
            <person name="Nusbaum C."/>
            <person name="Devon K."/>
            <person name="Henn M."/>
            <person name="Ma L.-J."/>
            <person name="Jaffe D.B."/>
            <person name="Butler J."/>
            <person name="Alvarez P."/>
            <person name="Gnerre S."/>
            <person name="Grabherr M."/>
            <person name="Kleber M."/>
            <person name="Mauceli E.W."/>
            <person name="Brockman W."/>
            <person name="Rounsley S."/>
            <person name="Young S.K."/>
            <person name="LaButti K."/>
            <person name="Pushparaj V."/>
            <person name="DeCaprio D."/>
            <person name="Crawford M."/>
            <person name="Koehrsen M."/>
            <person name="Engels R."/>
            <person name="Montgomery P."/>
            <person name="Pearson M."/>
            <person name="Howarth C."/>
            <person name="Larson L."/>
            <person name="Luoma S."/>
            <person name="White J."/>
            <person name="Alvarado L."/>
            <person name="Kodira C.D."/>
            <person name="Zeng Q."/>
            <person name="Oleary S."/>
            <person name="Yandava C."/>
            <person name="Denning D.W."/>
            <person name="Nierman W.C."/>
            <person name="Milne T."/>
            <person name="Madden K."/>
        </authorList>
    </citation>
    <scope>NUCLEOTIDE SEQUENCE [LARGE SCALE GENOMIC DNA]</scope>
    <source>
        <strain evidence="11">NIH 2624 / FGSC A1156</strain>
    </source>
</reference>
<dbReference type="OrthoDB" id="442677at2759"/>
<comment type="subcellular location">
    <subcellularLocation>
        <location evidence="2">Nucleus</location>
        <location evidence="2">Nucleolus</location>
    </subcellularLocation>
</comment>
<dbReference type="PROSITE" id="PS50102">
    <property type="entry name" value="RRM"/>
    <property type="match status" value="1"/>
</dbReference>
<evidence type="ECO:0000256" key="5">
    <source>
        <dbReference type="ARBA" id="ARBA00022884"/>
    </source>
</evidence>
<feature type="compositionally biased region" description="Basic and acidic residues" evidence="8">
    <location>
        <begin position="128"/>
        <end position="156"/>
    </location>
</feature>
<feature type="compositionally biased region" description="Low complexity" evidence="8">
    <location>
        <begin position="516"/>
        <end position="525"/>
    </location>
</feature>